<dbReference type="Proteomes" id="UP000284842">
    <property type="component" value="Unassembled WGS sequence"/>
</dbReference>
<dbReference type="InterPro" id="IPR002738">
    <property type="entry name" value="RNase_P_p30"/>
</dbReference>
<comment type="similarity">
    <text evidence="2">Belongs to the eukaryotic/archaeal RNase P protein component 3 family.</text>
</comment>
<dbReference type="GO" id="GO:0003723">
    <property type="term" value="F:RNA binding"/>
    <property type="evidence" value="ECO:0007669"/>
    <property type="project" value="TreeGrafter"/>
</dbReference>
<dbReference type="GO" id="GO:0008033">
    <property type="term" value="P:tRNA processing"/>
    <property type="evidence" value="ECO:0007669"/>
    <property type="project" value="UniProtKB-KW"/>
</dbReference>
<reference evidence="5 6" key="1">
    <citation type="journal article" date="2018" name="Evol. Lett.">
        <title>Horizontal gene cluster transfer increased hallucinogenic mushroom diversity.</title>
        <authorList>
            <person name="Reynolds H.T."/>
            <person name="Vijayakumar V."/>
            <person name="Gluck-Thaler E."/>
            <person name="Korotkin H.B."/>
            <person name="Matheny P.B."/>
            <person name="Slot J.C."/>
        </authorList>
    </citation>
    <scope>NUCLEOTIDE SEQUENCE [LARGE SCALE GENOMIC DNA]</scope>
    <source>
        <strain evidence="5 6">2629</strain>
    </source>
</reference>
<dbReference type="STRING" id="181874.A0A409YM86"/>
<sequence>MFFDLNVPVYHQLQTSSSKKGKQPIKQDIALSTAEVQAMDNKIDILVHCQSIVLIFADILKEFNFVNQLKPRAGVVYLKRLNIILDQDSEKGFGLTNANASLFDSYDIISLVPTTHATLSLACLTHSLPSQLTAHIITLPLTLPRLPYHLKHTLIRTAIKNGAVFEINYVGALGGQQEVSLREANVAEIGSSAKRNWWASTRELVRVTKGKGLIISGGVVQDADLRAPRDVANLISILGLPQDATHAASSKEPKSLIIRAQTRKTYRAVLSDARVVIPDGAEPPMVQGSNTKLPVGQKRQLDTTASELSGATSGAQQANPPQGKKRRKDDKQNK</sequence>
<organism evidence="5 6">
    <name type="scientific">Panaeolus cyanescens</name>
    <dbReference type="NCBI Taxonomy" id="181874"/>
    <lineage>
        <taxon>Eukaryota</taxon>
        <taxon>Fungi</taxon>
        <taxon>Dikarya</taxon>
        <taxon>Basidiomycota</taxon>
        <taxon>Agaricomycotina</taxon>
        <taxon>Agaricomycetes</taxon>
        <taxon>Agaricomycetidae</taxon>
        <taxon>Agaricales</taxon>
        <taxon>Agaricineae</taxon>
        <taxon>Galeropsidaceae</taxon>
        <taxon>Panaeolus</taxon>
    </lineage>
</organism>
<evidence type="ECO:0000313" key="5">
    <source>
        <dbReference type="EMBL" id="PPR04193.1"/>
    </source>
</evidence>
<dbReference type="Pfam" id="PF01876">
    <property type="entry name" value="RNase_P_p30"/>
    <property type="match status" value="1"/>
</dbReference>
<evidence type="ECO:0000256" key="4">
    <source>
        <dbReference type="SAM" id="MobiDB-lite"/>
    </source>
</evidence>
<evidence type="ECO:0000256" key="2">
    <source>
        <dbReference type="ARBA" id="ARBA00007331"/>
    </source>
</evidence>
<comment type="subcellular location">
    <subcellularLocation>
        <location evidence="1">Nucleus</location>
    </subcellularLocation>
</comment>
<dbReference type="OrthoDB" id="17948at2759"/>
<dbReference type="PANTHER" id="PTHR13031">
    <property type="entry name" value="RIBONUCLEASE P SUBUNIT P30"/>
    <property type="match status" value="1"/>
</dbReference>
<evidence type="ECO:0000256" key="3">
    <source>
        <dbReference type="ARBA" id="ARBA00022694"/>
    </source>
</evidence>
<dbReference type="AlphaFoldDB" id="A0A409YM86"/>
<dbReference type="SUPFAM" id="SSF89550">
    <property type="entry name" value="PHP domain-like"/>
    <property type="match status" value="1"/>
</dbReference>
<name>A0A409YM86_9AGAR</name>
<gene>
    <name evidence="5" type="ORF">CVT24_010741</name>
</gene>
<feature type="region of interest" description="Disordered" evidence="4">
    <location>
        <begin position="279"/>
        <end position="334"/>
    </location>
</feature>
<proteinExistence type="inferred from homology"/>
<dbReference type="EMBL" id="NHTK01000981">
    <property type="protein sequence ID" value="PPR04193.1"/>
    <property type="molecule type" value="Genomic_DNA"/>
</dbReference>
<dbReference type="InterPro" id="IPR016195">
    <property type="entry name" value="Pol/histidinol_Pase-like"/>
</dbReference>
<dbReference type="GO" id="GO:0005655">
    <property type="term" value="C:nucleolar ribonuclease P complex"/>
    <property type="evidence" value="ECO:0007669"/>
    <property type="project" value="TreeGrafter"/>
</dbReference>
<comment type="caution">
    <text evidence="5">The sequence shown here is derived from an EMBL/GenBank/DDBJ whole genome shotgun (WGS) entry which is preliminary data.</text>
</comment>
<evidence type="ECO:0000256" key="1">
    <source>
        <dbReference type="ARBA" id="ARBA00004123"/>
    </source>
</evidence>
<keyword evidence="3" id="KW-0819">tRNA processing</keyword>
<dbReference type="InParanoid" id="A0A409YM86"/>
<keyword evidence="6" id="KW-1185">Reference proteome</keyword>
<dbReference type="PANTHER" id="PTHR13031:SF0">
    <property type="entry name" value="RIBONUCLEASE P PROTEIN SUBUNIT P30"/>
    <property type="match status" value="1"/>
</dbReference>
<protein>
    <submittedName>
        <fullName evidence="5">Uncharacterized protein</fullName>
    </submittedName>
</protein>
<dbReference type="FunCoup" id="A0A409YM86">
    <property type="interactions" value="358"/>
</dbReference>
<evidence type="ECO:0000313" key="6">
    <source>
        <dbReference type="Proteomes" id="UP000284842"/>
    </source>
</evidence>
<accession>A0A409YM86</accession>
<feature type="compositionally biased region" description="Polar residues" evidence="4">
    <location>
        <begin position="302"/>
        <end position="320"/>
    </location>
</feature>
<dbReference type="Gene3D" id="3.20.20.140">
    <property type="entry name" value="Metal-dependent hydrolases"/>
    <property type="match status" value="1"/>
</dbReference>